<dbReference type="STRING" id="709839.TSA66_23455"/>
<dbReference type="OrthoDB" id="7875233at2"/>
<dbReference type="Proteomes" id="UP000031572">
    <property type="component" value="Unassembled WGS sequence"/>
</dbReference>
<organism evidence="2 3">
    <name type="scientific">Noviherbaspirillum autotrophicum</name>
    <dbReference type="NCBI Taxonomy" id="709839"/>
    <lineage>
        <taxon>Bacteria</taxon>
        <taxon>Pseudomonadati</taxon>
        <taxon>Pseudomonadota</taxon>
        <taxon>Betaproteobacteria</taxon>
        <taxon>Burkholderiales</taxon>
        <taxon>Oxalobacteraceae</taxon>
        <taxon>Noviherbaspirillum</taxon>
    </lineage>
</organism>
<comment type="caution">
    <text evidence="2">The sequence shown here is derived from an EMBL/GenBank/DDBJ whole genome shotgun (WGS) entry which is preliminary data.</text>
</comment>
<evidence type="ECO:0000256" key="1">
    <source>
        <dbReference type="SAM" id="MobiDB-lite"/>
    </source>
</evidence>
<name>A0A0C1Y886_9BURK</name>
<evidence type="ECO:0000313" key="2">
    <source>
        <dbReference type="EMBL" id="KIF83123.1"/>
    </source>
</evidence>
<gene>
    <name evidence="2" type="ORF">TSA66_23455</name>
</gene>
<dbReference type="AlphaFoldDB" id="A0A0C1Y886"/>
<dbReference type="EMBL" id="JWJG01000028">
    <property type="protein sequence ID" value="KIF83123.1"/>
    <property type="molecule type" value="Genomic_DNA"/>
</dbReference>
<dbReference type="RefSeq" id="WP_040041752.1">
    <property type="nucleotide sequence ID" value="NZ_JWJG01000028.1"/>
</dbReference>
<proteinExistence type="predicted"/>
<feature type="region of interest" description="Disordered" evidence="1">
    <location>
        <begin position="17"/>
        <end position="39"/>
    </location>
</feature>
<keyword evidence="3" id="KW-1185">Reference proteome</keyword>
<reference evidence="2 3" key="1">
    <citation type="submission" date="2014-12" db="EMBL/GenBank/DDBJ databases">
        <title>Denitrispirillum autotrophicum gen. nov., sp. nov., Denitrifying, Facultatively Autotrophic Bacteria Isolated from Rice Paddy Soil.</title>
        <authorList>
            <person name="Ishii S."/>
            <person name="Ashida N."/>
            <person name="Ohno H."/>
            <person name="Otsuka S."/>
            <person name="Yokota A."/>
            <person name="Senoo K."/>
        </authorList>
    </citation>
    <scope>NUCLEOTIDE SEQUENCE [LARGE SCALE GENOMIC DNA]</scope>
    <source>
        <strain evidence="2 3">TSA66</strain>
    </source>
</reference>
<evidence type="ECO:0000313" key="3">
    <source>
        <dbReference type="Proteomes" id="UP000031572"/>
    </source>
</evidence>
<sequence length="120" mass="13667">MLGNFIRLLFGQQKDKHGGEFPLQDNPVPARHAPHTDVDGLPELSAPCWRRLILGETEITTEDISLRFLLKNNVRYVKRASGSEEAIAERIRITRNFFIKNRPMLATEIGTLGRLEGKRT</sequence>
<protein>
    <submittedName>
        <fullName evidence="2">Uncharacterized protein</fullName>
    </submittedName>
</protein>
<accession>A0A0C1Y886</accession>